<dbReference type="PANTHER" id="PTHR24189">
    <property type="entry name" value="MYOTROPHIN"/>
    <property type="match status" value="1"/>
</dbReference>
<evidence type="ECO:0000256" key="1">
    <source>
        <dbReference type="ARBA" id="ARBA00022737"/>
    </source>
</evidence>
<feature type="repeat" description="ANK" evidence="3">
    <location>
        <begin position="434"/>
        <end position="466"/>
    </location>
</feature>
<feature type="chain" id="PRO_5043934128" description="Azaphilone pigments biosynthesis cluster protein L N-terminal domain-containing protein" evidence="5">
    <location>
        <begin position="27"/>
        <end position="636"/>
    </location>
</feature>
<dbReference type="InterPro" id="IPR002110">
    <property type="entry name" value="Ankyrin_rpt"/>
</dbReference>
<feature type="repeat" description="ANK" evidence="3">
    <location>
        <begin position="538"/>
        <end position="570"/>
    </location>
</feature>
<sequence>MDPLSISASVTALLTICLQITKSAASFTIAISDIDETIADLFSEIEELQTVTENIKSTLDSGAIRAVQSSTGHEAQHWRCVERVLEQCRSTVLSLHKDLTALEAARGSNKLLGRLQAHFKSLFSEKRIKGYYNKIASSKDTLQISFQLLTLLSASENRDSLLVITPRLDDLMALVQDVHNAIMGRQENSALNRDSGKGGRHESDGVPRPSITSTDMEHNVDDLAELFNTQCCIDCVRNAGHLVSMTCTVVSELETVSIFDFNSLKSGEGRVDGWLENIESSPSDASIRTVDVGSVITQILSKFEYLDSLLAESTLDEADAQCAALTDDIKSAYGARYKRATLFQRLALAKSILFRKKSMLDESEAWSAFSEKLCALRLERPNSVPEKAPIGKGVDIAAQRKSTAFLNSVRNGDFSQVRTMVQKNPDLVHCWSQSGETPLHWAAWYQAPDICELLLVNSAEVNTPSRGEWSEGFTALHHAATRNDEFIVEILIKNGASVNSLDSTNRTPLHYAAICRSNEAARSLIQHGATPNAVESMERGIPLHYAAADENLTLTKLLLEIGSNINAQNIAGQTCLIYAVKKRKLAMAKYLVNSGADVDIKDNLGKTARDYHPSWPLEVESVEKGEKTRRKRKFES</sequence>
<feature type="repeat" description="ANK" evidence="3">
    <location>
        <begin position="571"/>
        <end position="603"/>
    </location>
</feature>
<dbReference type="SMART" id="SM00248">
    <property type="entry name" value="ANK"/>
    <property type="match status" value="6"/>
</dbReference>
<dbReference type="PRINTS" id="PR01415">
    <property type="entry name" value="ANKYRIN"/>
</dbReference>
<feature type="repeat" description="ANK" evidence="3">
    <location>
        <begin position="471"/>
        <end position="503"/>
    </location>
</feature>
<dbReference type="PROSITE" id="PS50088">
    <property type="entry name" value="ANK_REPEAT"/>
    <property type="match status" value="5"/>
</dbReference>
<feature type="signal peptide" evidence="5">
    <location>
        <begin position="1"/>
        <end position="26"/>
    </location>
</feature>
<dbReference type="InterPro" id="IPR050745">
    <property type="entry name" value="Multifunctional_regulatory"/>
</dbReference>
<feature type="compositionally biased region" description="Basic and acidic residues" evidence="4">
    <location>
        <begin position="194"/>
        <end position="205"/>
    </location>
</feature>
<dbReference type="EMBL" id="JAVHJO010000009">
    <property type="protein sequence ID" value="KAK6537443.1"/>
    <property type="molecule type" value="Genomic_DNA"/>
</dbReference>
<dbReference type="PROSITE" id="PS50297">
    <property type="entry name" value="ANK_REP_REGION"/>
    <property type="match status" value="5"/>
</dbReference>
<keyword evidence="1" id="KW-0677">Repeat</keyword>
<evidence type="ECO:0000313" key="7">
    <source>
        <dbReference type="EMBL" id="KAK6537443.1"/>
    </source>
</evidence>
<evidence type="ECO:0000256" key="4">
    <source>
        <dbReference type="SAM" id="MobiDB-lite"/>
    </source>
</evidence>
<feature type="repeat" description="ANK" evidence="3">
    <location>
        <begin position="504"/>
        <end position="536"/>
    </location>
</feature>
<evidence type="ECO:0000256" key="5">
    <source>
        <dbReference type="SAM" id="SignalP"/>
    </source>
</evidence>
<protein>
    <recommendedName>
        <fullName evidence="6">Azaphilone pigments biosynthesis cluster protein L N-terminal domain-containing protein</fullName>
    </recommendedName>
</protein>
<evidence type="ECO:0000259" key="6">
    <source>
        <dbReference type="Pfam" id="PF17111"/>
    </source>
</evidence>
<feature type="domain" description="Azaphilone pigments biosynthesis cluster protein L N-terminal" evidence="6">
    <location>
        <begin position="1"/>
        <end position="173"/>
    </location>
</feature>
<dbReference type="Gene3D" id="1.25.40.20">
    <property type="entry name" value="Ankyrin repeat-containing domain"/>
    <property type="match status" value="3"/>
</dbReference>
<keyword evidence="2 3" id="KW-0040">ANK repeat</keyword>
<keyword evidence="8" id="KW-1185">Reference proteome</keyword>
<gene>
    <name evidence="7" type="ORF">TWF694_011629</name>
</gene>
<dbReference type="Pfam" id="PF17111">
    <property type="entry name" value="PigL_N"/>
    <property type="match status" value="1"/>
</dbReference>
<dbReference type="PANTHER" id="PTHR24189:SF50">
    <property type="entry name" value="ANKYRIN REPEAT AND SOCS BOX PROTEIN 2"/>
    <property type="match status" value="1"/>
</dbReference>
<dbReference type="AlphaFoldDB" id="A0AAV9X5T4"/>
<comment type="caution">
    <text evidence="7">The sequence shown here is derived from an EMBL/GenBank/DDBJ whole genome shotgun (WGS) entry which is preliminary data.</text>
</comment>
<keyword evidence="5" id="KW-0732">Signal</keyword>
<evidence type="ECO:0000313" key="8">
    <source>
        <dbReference type="Proteomes" id="UP001365542"/>
    </source>
</evidence>
<reference evidence="7 8" key="1">
    <citation type="submission" date="2019-10" db="EMBL/GenBank/DDBJ databases">
        <authorList>
            <person name="Palmer J.M."/>
        </authorList>
    </citation>
    <scope>NUCLEOTIDE SEQUENCE [LARGE SCALE GENOMIC DNA]</scope>
    <source>
        <strain evidence="7 8">TWF694</strain>
    </source>
</reference>
<dbReference type="Proteomes" id="UP001365542">
    <property type="component" value="Unassembled WGS sequence"/>
</dbReference>
<organism evidence="7 8">
    <name type="scientific">Orbilia ellipsospora</name>
    <dbReference type="NCBI Taxonomy" id="2528407"/>
    <lineage>
        <taxon>Eukaryota</taxon>
        <taxon>Fungi</taxon>
        <taxon>Dikarya</taxon>
        <taxon>Ascomycota</taxon>
        <taxon>Pezizomycotina</taxon>
        <taxon>Orbiliomycetes</taxon>
        <taxon>Orbiliales</taxon>
        <taxon>Orbiliaceae</taxon>
        <taxon>Orbilia</taxon>
    </lineage>
</organism>
<feature type="region of interest" description="Disordered" evidence="4">
    <location>
        <begin position="186"/>
        <end position="214"/>
    </location>
</feature>
<evidence type="ECO:0000256" key="3">
    <source>
        <dbReference type="PROSITE-ProRule" id="PRU00023"/>
    </source>
</evidence>
<dbReference type="InterPro" id="IPR036770">
    <property type="entry name" value="Ankyrin_rpt-contain_sf"/>
</dbReference>
<dbReference type="SUPFAM" id="SSF48403">
    <property type="entry name" value="Ankyrin repeat"/>
    <property type="match status" value="1"/>
</dbReference>
<evidence type="ECO:0000256" key="2">
    <source>
        <dbReference type="ARBA" id="ARBA00023043"/>
    </source>
</evidence>
<name>A0AAV9X5T4_9PEZI</name>
<accession>A0AAV9X5T4</accession>
<dbReference type="Pfam" id="PF12796">
    <property type="entry name" value="Ank_2"/>
    <property type="match status" value="3"/>
</dbReference>
<proteinExistence type="predicted"/>
<dbReference type="InterPro" id="IPR031348">
    <property type="entry name" value="PigL_N"/>
</dbReference>